<evidence type="ECO:0000313" key="4">
    <source>
        <dbReference type="Proteomes" id="UP000198372"/>
    </source>
</evidence>
<evidence type="ECO:0000256" key="2">
    <source>
        <dbReference type="SAM" id="MobiDB-lite"/>
    </source>
</evidence>
<dbReference type="OrthoDB" id="2537853at2759"/>
<feature type="region of interest" description="Disordered" evidence="2">
    <location>
        <begin position="114"/>
        <end position="157"/>
    </location>
</feature>
<feature type="compositionally biased region" description="Low complexity" evidence="2">
    <location>
        <begin position="114"/>
        <end position="128"/>
    </location>
</feature>
<gene>
    <name evidence="3" type="ORF">BQ2448_7746</name>
</gene>
<proteinExistence type="predicted"/>
<dbReference type="GO" id="GO:0003700">
    <property type="term" value="F:DNA-binding transcription factor activity"/>
    <property type="evidence" value="ECO:0007669"/>
    <property type="project" value="InterPro"/>
</dbReference>
<keyword evidence="4" id="KW-1185">Reference proteome</keyword>
<dbReference type="Gene3D" id="1.20.5.170">
    <property type="match status" value="1"/>
</dbReference>
<feature type="coiled-coil region" evidence="1">
    <location>
        <begin position="57"/>
        <end position="91"/>
    </location>
</feature>
<name>A0A238FN54_9BASI</name>
<dbReference type="STRING" id="269621.A0A238FN54"/>
<sequence>MSLDGPVSGSDQSTSGRTISPTGSNGGGGKVMNAKRGRKQDDSLPPSRARDVQRAFRARRAEQLSALEDQVRALQQENAELKRELAYYKGETSYPVASTNQAAGAAFTSTCSTAESAATSARTTASISPRPGSRRIKRNKSSSKDVSPTSALNEDMCKEEGSRATFLVAPMDPTIDDHRRTMPPHHDLPAMHGSQDKLWGLDTTTYASHHTQQMYTPPPSAAATVSSAPPWSHASYSTRPQGHEAKAAVSPKVQQRPLITPLSSGHRRPSTTKMPSTDSSSSPTYPITVLAHSATTTPADPKTNSAASVLVEWSKQASRTCSNASTSCCAPSVPAPSADLTAQELCGPSADADCCQPTPVASTIQVRTPGSLTENSTRHHLFSIIGGPEGNGSGDGNENGNEPPNLKNIMYDPNLCCGGLTDCSGALFESSGLSAEEAHALAEASQAIESGGVV</sequence>
<feature type="region of interest" description="Disordered" evidence="2">
    <location>
        <begin position="386"/>
        <end position="405"/>
    </location>
</feature>
<feature type="region of interest" description="Disordered" evidence="2">
    <location>
        <begin position="1"/>
        <end position="53"/>
    </location>
</feature>
<protein>
    <submittedName>
        <fullName evidence="3">BQ2448_7746 protein</fullName>
    </submittedName>
</protein>
<accession>A0A238FN54</accession>
<feature type="compositionally biased region" description="Low complexity" evidence="2">
    <location>
        <begin position="271"/>
        <end position="285"/>
    </location>
</feature>
<dbReference type="CDD" id="cd14688">
    <property type="entry name" value="bZIP_YAP"/>
    <property type="match status" value="1"/>
</dbReference>
<evidence type="ECO:0000313" key="3">
    <source>
        <dbReference type="EMBL" id="SCV74717.1"/>
    </source>
</evidence>
<feature type="compositionally biased region" description="Low complexity" evidence="2">
    <location>
        <begin position="221"/>
        <end position="232"/>
    </location>
</feature>
<dbReference type="SUPFAM" id="SSF57959">
    <property type="entry name" value="Leucine zipper domain"/>
    <property type="match status" value="1"/>
</dbReference>
<dbReference type="EMBL" id="FMSP01000023">
    <property type="protein sequence ID" value="SCV74717.1"/>
    <property type="molecule type" value="Genomic_DNA"/>
</dbReference>
<evidence type="ECO:0000256" key="1">
    <source>
        <dbReference type="SAM" id="Coils"/>
    </source>
</evidence>
<dbReference type="InterPro" id="IPR046347">
    <property type="entry name" value="bZIP_sf"/>
</dbReference>
<keyword evidence="1" id="KW-0175">Coiled coil</keyword>
<feature type="compositionally biased region" description="Gly residues" evidence="2">
    <location>
        <begin position="387"/>
        <end position="397"/>
    </location>
</feature>
<dbReference type="AlphaFoldDB" id="A0A238FN54"/>
<reference evidence="4" key="1">
    <citation type="submission" date="2016-09" db="EMBL/GenBank/DDBJ databases">
        <authorList>
            <person name="Jeantristanb JTB J.-T."/>
            <person name="Ricardo R."/>
        </authorList>
    </citation>
    <scope>NUCLEOTIDE SEQUENCE [LARGE SCALE GENOMIC DNA]</scope>
</reference>
<feature type="compositionally biased region" description="Polar residues" evidence="2">
    <location>
        <begin position="9"/>
        <end position="23"/>
    </location>
</feature>
<feature type="compositionally biased region" description="Basic residues" evidence="2">
    <location>
        <begin position="132"/>
        <end position="141"/>
    </location>
</feature>
<feature type="region of interest" description="Disordered" evidence="2">
    <location>
        <begin position="211"/>
        <end position="285"/>
    </location>
</feature>
<dbReference type="Proteomes" id="UP000198372">
    <property type="component" value="Unassembled WGS sequence"/>
</dbReference>
<organism evidence="3 4">
    <name type="scientific">Microbotryum intermedium</name>
    <dbReference type="NCBI Taxonomy" id="269621"/>
    <lineage>
        <taxon>Eukaryota</taxon>
        <taxon>Fungi</taxon>
        <taxon>Dikarya</taxon>
        <taxon>Basidiomycota</taxon>
        <taxon>Pucciniomycotina</taxon>
        <taxon>Microbotryomycetes</taxon>
        <taxon>Microbotryales</taxon>
        <taxon>Microbotryaceae</taxon>
        <taxon>Microbotryum</taxon>
    </lineage>
</organism>